<name>A0ACC5R2A1_9HYPH</name>
<accession>A0ACC5R2A1</accession>
<reference evidence="1" key="1">
    <citation type="submission" date="2021-01" db="EMBL/GenBank/DDBJ databases">
        <authorList>
            <person name="Sun Q."/>
        </authorList>
    </citation>
    <scope>NUCLEOTIDE SEQUENCE</scope>
    <source>
        <strain evidence="1">YIM B02566</strain>
    </source>
</reference>
<proteinExistence type="predicted"/>
<keyword evidence="2" id="KW-1185">Reference proteome</keyword>
<organism evidence="1 2">
    <name type="scientific">Taklimakanibacter albus</name>
    <dbReference type="NCBI Taxonomy" id="2800327"/>
    <lineage>
        <taxon>Bacteria</taxon>
        <taxon>Pseudomonadati</taxon>
        <taxon>Pseudomonadota</taxon>
        <taxon>Alphaproteobacteria</taxon>
        <taxon>Hyphomicrobiales</taxon>
        <taxon>Aestuariivirgaceae</taxon>
        <taxon>Taklimakanibacter</taxon>
    </lineage>
</organism>
<gene>
    <name evidence="1" type="ORF">JHL16_10460</name>
</gene>
<protein>
    <submittedName>
        <fullName evidence="1">Uncharacterized protein</fullName>
    </submittedName>
</protein>
<evidence type="ECO:0000313" key="2">
    <source>
        <dbReference type="Proteomes" id="UP000616151"/>
    </source>
</evidence>
<evidence type="ECO:0000313" key="1">
    <source>
        <dbReference type="EMBL" id="MBK1866776.1"/>
    </source>
</evidence>
<sequence>MKRQALFNPYKNSLKMKLHSVLWQNAAALASSQTVRRVELYAEIGRRQAYEITDQVAQEIAAMEAEAENCRQALPRFTTFRPDKDPTCPYCWIVKGERSAVAISSRPDLYRCPSCEGEYSVAPLPSVLAGQRTTS</sequence>
<dbReference type="Proteomes" id="UP000616151">
    <property type="component" value="Unassembled WGS sequence"/>
</dbReference>
<dbReference type="EMBL" id="JAENHL010000006">
    <property type="protein sequence ID" value="MBK1866776.1"/>
    <property type="molecule type" value="Genomic_DNA"/>
</dbReference>
<comment type="caution">
    <text evidence="1">The sequence shown here is derived from an EMBL/GenBank/DDBJ whole genome shotgun (WGS) entry which is preliminary data.</text>
</comment>